<dbReference type="SUPFAM" id="SSF56300">
    <property type="entry name" value="Metallo-dependent phosphatases"/>
    <property type="match status" value="1"/>
</dbReference>
<dbReference type="InterPro" id="IPR004843">
    <property type="entry name" value="Calcineurin-like_PHP"/>
</dbReference>
<dbReference type="PANTHER" id="PTHR32114">
    <property type="entry name" value="ABC TRANSPORTER ABCH.3"/>
    <property type="match status" value="1"/>
</dbReference>
<dbReference type="SUPFAM" id="SSF52540">
    <property type="entry name" value="P-loop containing nucleoside triphosphate hydrolases"/>
    <property type="match status" value="1"/>
</dbReference>
<dbReference type="OMA" id="WHARGAI"/>
<dbReference type="eggNOG" id="ENOG502QQZZ">
    <property type="taxonomic scope" value="Eukaryota"/>
</dbReference>
<dbReference type="InterPro" id="IPR029052">
    <property type="entry name" value="Metallo-depent_PP-like"/>
</dbReference>
<dbReference type="KEGG" id="cme:CYME_CMP337C"/>
<evidence type="ECO:0000259" key="3">
    <source>
        <dbReference type="Pfam" id="PF00149"/>
    </source>
</evidence>
<evidence type="ECO:0000313" key="6">
    <source>
        <dbReference type="Proteomes" id="UP000007014"/>
    </source>
</evidence>
<dbReference type="Pfam" id="PF13558">
    <property type="entry name" value="SbcC_Walker_B"/>
    <property type="match status" value="1"/>
</dbReference>
<dbReference type="GO" id="GO:0006302">
    <property type="term" value="P:double-strand break repair"/>
    <property type="evidence" value="ECO:0007669"/>
    <property type="project" value="InterPro"/>
</dbReference>
<dbReference type="HOGENOM" id="CLU_003266_0_0_1"/>
<dbReference type="PANTHER" id="PTHR32114:SF2">
    <property type="entry name" value="ABC TRANSPORTER ABCH.3"/>
    <property type="match status" value="1"/>
</dbReference>
<organism evidence="5 6">
    <name type="scientific">Cyanidioschyzon merolae (strain NIES-3377 / 10D)</name>
    <name type="common">Unicellular red alga</name>
    <dbReference type="NCBI Taxonomy" id="280699"/>
    <lineage>
        <taxon>Eukaryota</taxon>
        <taxon>Rhodophyta</taxon>
        <taxon>Bangiophyceae</taxon>
        <taxon>Cyanidiales</taxon>
        <taxon>Cyanidiaceae</taxon>
        <taxon>Cyanidioschyzon</taxon>
    </lineage>
</organism>
<reference evidence="5 6" key="1">
    <citation type="journal article" date="2004" name="Nature">
        <title>Genome sequence of the ultrasmall unicellular red alga Cyanidioschyzon merolae 10D.</title>
        <authorList>
            <person name="Matsuzaki M."/>
            <person name="Misumi O."/>
            <person name="Shin-i T."/>
            <person name="Maruyama S."/>
            <person name="Takahara M."/>
            <person name="Miyagishima S."/>
            <person name="Mori T."/>
            <person name="Nishida K."/>
            <person name="Yagisawa F."/>
            <person name="Nishida K."/>
            <person name="Yoshida Y."/>
            <person name="Nishimura Y."/>
            <person name="Nakao S."/>
            <person name="Kobayashi T."/>
            <person name="Momoyama Y."/>
            <person name="Higashiyama T."/>
            <person name="Minoda A."/>
            <person name="Sano M."/>
            <person name="Nomoto H."/>
            <person name="Oishi K."/>
            <person name="Hayashi H."/>
            <person name="Ohta F."/>
            <person name="Nishizaka S."/>
            <person name="Haga S."/>
            <person name="Miura S."/>
            <person name="Morishita T."/>
            <person name="Kabeya Y."/>
            <person name="Terasawa K."/>
            <person name="Suzuki Y."/>
            <person name="Ishii Y."/>
            <person name="Asakawa S."/>
            <person name="Takano H."/>
            <person name="Ohta N."/>
            <person name="Kuroiwa H."/>
            <person name="Tanaka K."/>
            <person name="Shimizu N."/>
            <person name="Sugano S."/>
            <person name="Sato N."/>
            <person name="Nozaki H."/>
            <person name="Ogasawara N."/>
            <person name="Kohara Y."/>
            <person name="Kuroiwa T."/>
        </authorList>
    </citation>
    <scope>NUCLEOTIDE SEQUENCE [LARGE SCALE GENOMIC DNA]</scope>
    <source>
        <strain evidence="5 6">10D</strain>
    </source>
</reference>
<dbReference type="Gramene" id="CMP337CT">
    <property type="protein sequence ID" value="CMP337CT"/>
    <property type="gene ID" value="CMP337C"/>
</dbReference>
<evidence type="ECO:0000259" key="4">
    <source>
        <dbReference type="Pfam" id="PF13476"/>
    </source>
</evidence>
<dbReference type="Gene3D" id="3.40.50.300">
    <property type="entry name" value="P-loop containing nucleotide triphosphate hydrolases"/>
    <property type="match status" value="2"/>
</dbReference>
<feature type="coiled-coil region" evidence="1">
    <location>
        <begin position="786"/>
        <end position="848"/>
    </location>
</feature>
<evidence type="ECO:0000256" key="1">
    <source>
        <dbReference type="SAM" id="Coils"/>
    </source>
</evidence>
<feature type="coiled-coil region" evidence="1">
    <location>
        <begin position="1020"/>
        <end position="1061"/>
    </location>
</feature>
<dbReference type="InterPro" id="IPR038729">
    <property type="entry name" value="Rad50/SbcC_AAA"/>
</dbReference>
<evidence type="ECO:0000313" key="5">
    <source>
        <dbReference type="EMBL" id="BAM81923.1"/>
    </source>
</evidence>
<sequence length="1407" mass="158305">MYAALHRVTATIEAVDLSPLHFEAHVSSPASMSRRMTALLHWGPSPVLFASPFYQAGARNQRANATKITRWSIRCRKYARSEGLGFLAITQPKTSLVRTASHAAYNANLWAARRSGRVSPRMTTGSSPVLSTRRAELVCSRYVVFSDLHVDANRLETCLQVLERVHELATARDAGIIFLGDFWHLRGSIPVICLNRVLETVQQFTVPCLMLPGNHDQVSICGREHALVPVAAAMQPGLALVFDEPVVMFDALWLPYRKRPLQLVEALREHGPHVKAVFCHAEIQGAWLNNQMRYGGPGGIAPELFPPSPVPTYAGHFHRPHTVTGYPHIQYVGSPYQVTRAEEGQEKHLLVVRSTDWLTEEIVPLAIGPRFFRVSLKQARQQLSASIPASAAEATTSATTGFRPGDRVTLLCTASELQQQRTAGAKDMDHDLEYVYNELRRRGIHASMRLWDAPAENEKVSSSSAQRTFVEPQLRMPNAERLDAADVLRLFARQHPQQLDGTTLALGLSILEQIQKSNAKIARGESFSRLRAVHVLFDSVRLHNFGCFHTEPDSNQVDQLSMDVAGSTRHQMSVTSASEESHQDLESNGGVVKRGRVAAATATADGAWRTIPAKPGIWYPLRNRGIVQVSGRNLDEDGCNSNGTGKTTLAMAALWALTGSLEPRPHLRRNVSQLRILHEDATEGFVELRASVNGKPLLVRRKVRRSGKQRERYNQELFVEYDSRDLTRLSIEETQQRLNEIIDLSLLPHVVFFGQNYLHGLLSTTDKEFKEILESALPLQVWNEAYAHVTARQRALREERQQLAQKIQSCSQALERERERIEELARTERETRLQLDLQEQELKQSLEQWQQGAAEASASDTIDSGSDNTSLEALRERIRHLKASIDADVTTLAELQRKEAKLHAELAQAQRLWDQWAALHAQLQGDAGITVCQGSLEQRRTALHEQVKDLKRVLQELQLQEQSTVASIRHLDRMLHSEQPPVASSAADCDGAAKPQQTHSKTFCALCLQPVDAASYADRLQALQTDRQRLASALDDLRAQRHDKDAEIQIMERELRDTEAAFMERHALEQRLDAVVALRPTPEHLHELSQASDRCSMEAALVMRTLDTNRQLLAEYEQHLLQQQELRLHQEQQRARYDRALRALDWTQQQRQRLLQPIAAAILEATAHVASLQSTLNEAVAHERTLVDTADRLEFLARAFHRGGIPSQLLDQSLQVIETLCGHYLRHLSDDTLLLRIRRRRQAQRPRERELTKATTRAENALEVLVWQVYCRDARTGTFRERELGLLSGGQLRRVSIALSLAFAEYICHQLGYRSNLLVLDEALQQLDQEGARRLASLLPQLQRETVLVIAHENASFLVDIADAHDVVERASGRSTVHCDTGFLETELAGDSFSGRSELVPQAQVRR</sequence>
<dbReference type="InterPro" id="IPR027417">
    <property type="entry name" value="P-loop_NTPase"/>
</dbReference>
<dbReference type="EMBL" id="AP006498">
    <property type="protein sequence ID" value="BAM81923.1"/>
    <property type="molecule type" value="Genomic_DNA"/>
</dbReference>
<proteinExistence type="predicted"/>
<dbReference type="Pfam" id="PF13476">
    <property type="entry name" value="AAA_23"/>
    <property type="match status" value="1"/>
</dbReference>
<feature type="domain" description="Calcineurin-like phosphoesterase" evidence="3">
    <location>
        <begin position="141"/>
        <end position="222"/>
    </location>
</feature>
<accession>M1VKC3</accession>
<protein>
    <submittedName>
        <fullName evidence="5">Similar to desmoplakin</fullName>
    </submittedName>
</protein>
<dbReference type="Proteomes" id="UP000007014">
    <property type="component" value="Chromosome 16"/>
</dbReference>
<dbReference type="OrthoDB" id="18797at2759"/>
<name>M1VKC3_CYAM1</name>
<dbReference type="Gene3D" id="3.60.21.10">
    <property type="match status" value="1"/>
</dbReference>
<feature type="domain" description="Rad50/SbcC-type AAA" evidence="4">
    <location>
        <begin position="642"/>
        <end position="846"/>
    </location>
</feature>
<feature type="compositionally biased region" description="Polar residues" evidence="2">
    <location>
        <begin position="858"/>
        <end position="867"/>
    </location>
</feature>
<keyword evidence="1" id="KW-0175">Coiled coil</keyword>
<dbReference type="GeneID" id="16995939"/>
<reference evidence="5 6" key="2">
    <citation type="journal article" date="2007" name="BMC Biol.">
        <title>A 100%-complete sequence reveals unusually simple genomic features in the hot-spring red alga Cyanidioschyzon merolae.</title>
        <authorList>
            <person name="Nozaki H."/>
            <person name="Takano H."/>
            <person name="Misumi O."/>
            <person name="Terasawa K."/>
            <person name="Matsuzaki M."/>
            <person name="Maruyama S."/>
            <person name="Nishida K."/>
            <person name="Yagisawa F."/>
            <person name="Yoshida Y."/>
            <person name="Fujiwara T."/>
            <person name="Takio S."/>
            <person name="Tamura K."/>
            <person name="Chung S.J."/>
            <person name="Nakamura S."/>
            <person name="Kuroiwa H."/>
            <person name="Tanaka K."/>
            <person name="Sato N."/>
            <person name="Kuroiwa T."/>
        </authorList>
    </citation>
    <scope>NUCLEOTIDE SEQUENCE [LARGE SCALE GENOMIC DNA]</scope>
    <source>
        <strain evidence="5 6">10D</strain>
    </source>
</reference>
<dbReference type="Pfam" id="PF00149">
    <property type="entry name" value="Metallophos"/>
    <property type="match status" value="1"/>
</dbReference>
<gene>
    <name evidence="5" type="ORF">CYME_CMP337C</name>
</gene>
<keyword evidence="6" id="KW-1185">Reference proteome</keyword>
<feature type="region of interest" description="Disordered" evidence="2">
    <location>
        <begin position="848"/>
        <end position="867"/>
    </location>
</feature>
<evidence type="ECO:0000256" key="2">
    <source>
        <dbReference type="SAM" id="MobiDB-lite"/>
    </source>
</evidence>
<dbReference type="RefSeq" id="XP_005537959.1">
    <property type="nucleotide sequence ID" value="XM_005537902.1"/>
</dbReference>
<dbReference type="GO" id="GO:0016887">
    <property type="term" value="F:ATP hydrolysis activity"/>
    <property type="evidence" value="ECO:0007669"/>
    <property type="project" value="InterPro"/>
</dbReference>